<reference evidence="2 3" key="1">
    <citation type="submission" date="2015-12" db="EMBL/GenBank/DDBJ databases">
        <title>The genome of Folsomia candida.</title>
        <authorList>
            <person name="Faddeeva A."/>
            <person name="Derks M.F."/>
            <person name="Anvar Y."/>
            <person name="Smit S."/>
            <person name="Van Straalen N."/>
            <person name="Roelofs D."/>
        </authorList>
    </citation>
    <scope>NUCLEOTIDE SEQUENCE [LARGE SCALE GENOMIC DNA]</scope>
    <source>
        <strain evidence="2 3">VU population</strain>
        <tissue evidence="2">Whole body</tissue>
    </source>
</reference>
<dbReference type="AlphaFoldDB" id="A0A226D199"/>
<dbReference type="Proteomes" id="UP000198287">
    <property type="component" value="Unassembled WGS sequence"/>
</dbReference>
<keyword evidence="3" id="KW-1185">Reference proteome</keyword>
<proteinExistence type="predicted"/>
<protein>
    <submittedName>
        <fullName evidence="2">Uncharacterized protein</fullName>
    </submittedName>
</protein>
<organism evidence="2 3">
    <name type="scientific">Folsomia candida</name>
    <name type="common">Springtail</name>
    <dbReference type="NCBI Taxonomy" id="158441"/>
    <lineage>
        <taxon>Eukaryota</taxon>
        <taxon>Metazoa</taxon>
        <taxon>Ecdysozoa</taxon>
        <taxon>Arthropoda</taxon>
        <taxon>Hexapoda</taxon>
        <taxon>Collembola</taxon>
        <taxon>Entomobryomorpha</taxon>
        <taxon>Isotomoidea</taxon>
        <taxon>Isotomidae</taxon>
        <taxon>Proisotominae</taxon>
        <taxon>Folsomia</taxon>
    </lineage>
</organism>
<evidence type="ECO:0000313" key="2">
    <source>
        <dbReference type="EMBL" id="OXA38830.1"/>
    </source>
</evidence>
<evidence type="ECO:0000313" key="3">
    <source>
        <dbReference type="Proteomes" id="UP000198287"/>
    </source>
</evidence>
<keyword evidence="1" id="KW-1133">Transmembrane helix</keyword>
<keyword evidence="1" id="KW-0812">Transmembrane</keyword>
<sequence>MASLRGDISTEGRKPDDSIALPKGLINERDISIWWDNSRWTSLEDISRWWKMYCKTSRYALLYSNCAQTVKLALEAGGIRGPPIIGVGLTPVQVFQWVKGCVALKIMELPTTFNELMKLARDVGRSSEGGIDLGLVFFYLVVIGLFSLLIKSVASGYAHFSGAQGHGGWSRRRNYNNNVPQEKMDTAMEKVFHTSGGNRDLEI</sequence>
<dbReference type="EMBL" id="LNIX01000043">
    <property type="protein sequence ID" value="OXA38830.1"/>
    <property type="molecule type" value="Genomic_DNA"/>
</dbReference>
<feature type="transmembrane region" description="Helical" evidence="1">
    <location>
        <begin position="131"/>
        <end position="150"/>
    </location>
</feature>
<dbReference type="OrthoDB" id="6140501at2759"/>
<name>A0A226D199_FOLCA</name>
<evidence type="ECO:0000256" key="1">
    <source>
        <dbReference type="SAM" id="Phobius"/>
    </source>
</evidence>
<keyword evidence="1" id="KW-0472">Membrane</keyword>
<gene>
    <name evidence="2" type="ORF">Fcan01_26413</name>
</gene>
<accession>A0A226D199</accession>
<comment type="caution">
    <text evidence="2">The sequence shown here is derived from an EMBL/GenBank/DDBJ whole genome shotgun (WGS) entry which is preliminary data.</text>
</comment>